<dbReference type="PRINTS" id="PR00097">
    <property type="entry name" value="ANTSNTHASEII"/>
</dbReference>
<dbReference type="PANTHER" id="PTHR42701">
    <property type="entry name" value="IMIDAZOLE GLYCEROL PHOSPHATE SYNTHASE SUBUNIT HISH"/>
    <property type="match status" value="1"/>
</dbReference>
<dbReference type="Proteomes" id="UP000028933">
    <property type="component" value="Chromosome"/>
</dbReference>
<name>A0A077EG41_9FLAO</name>
<dbReference type="RefSeq" id="WP_024565069.1">
    <property type="nucleotide sequence ID" value="NZ_CP007547.1"/>
</dbReference>
<feature type="active site" evidence="10 11">
    <location>
        <position position="176"/>
    </location>
</feature>
<dbReference type="PANTHER" id="PTHR42701:SF1">
    <property type="entry name" value="IMIDAZOLE GLYCEROL PHOSPHATE SYNTHASE SUBUNIT HISH"/>
    <property type="match status" value="1"/>
</dbReference>
<dbReference type="InterPro" id="IPR029062">
    <property type="entry name" value="Class_I_gatase-like"/>
</dbReference>
<dbReference type="Pfam" id="PF00117">
    <property type="entry name" value="GATase"/>
    <property type="match status" value="1"/>
</dbReference>
<comment type="catalytic activity">
    <reaction evidence="9 10">
        <text>L-glutamine + H2O = L-glutamate + NH4(+)</text>
        <dbReference type="Rhea" id="RHEA:15889"/>
        <dbReference type="ChEBI" id="CHEBI:15377"/>
        <dbReference type="ChEBI" id="CHEBI:28938"/>
        <dbReference type="ChEBI" id="CHEBI:29985"/>
        <dbReference type="ChEBI" id="CHEBI:58359"/>
        <dbReference type="EC" id="3.5.1.2"/>
    </reaction>
</comment>
<keyword evidence="5 10" id="KW-0315">Glutamine amidotransferase</keyword>
<dbReference type="EC" id="3.5.1.2" evidence="10"/>
<keyword evidence="13" id="KW-0808">Transferase</keyword>
<dbReference type="KEGG" id="eao:BD94_1329"/>
<keyword evidence="6 10" id="KW-0368">Histidine biosynthesis</keyword>
<dbReference type="GO" id="GO:0016829">
    <property type="term" value="F:lyase activity"/>
    <property type="evidence" value="ECO:0007669"/>
    <property type="project" value="UniProtKB-KW"/>
</dbReference>
<comment type="subcellular location">
    <subcellularLocation>
        <location evidence="10">Cytoplasm</location>
    </subcellularLocation>
</comment>
<feature type="domain" description="Glutamine amidotransferase" evidence="12">
    <location>
        <begin position="18"/>
        <end position="190"/>
    </location>
</feature>
<dbReference type="EC" id="4.3.2.10" evidence="10"/>
<protein>
    <recommendedName>
        <fullName evidence="10">Imidazole glycerol phosphate synthase subunit HisH</fullName>
        <ecNumber evidence="10">4.3.2.10</ecNumber>
    </recommendedName>
    <alternativeName>
        <fullName evidence="10">IGP synthase glutaminase subunit</fullName>
        <ecNumber evidence="10">3.5.1.2</ecNumber>
    </alternativeName>
    <alternativeName>
        <fullName evidence="10">IGP synthase subunit HisH</fullName>
    </alternativeName>
    <alternativeName>
        <fullName evidence="10">ImGP synthase subunit HisH</fullName>
        <shortName evidence="10">IGPS subunit HisH</shortName>
    </alternativeName>
</protein>
<keyword evidence="7 10" id="KW-0456">Lyase</keyword>
<comment type="pathway">
    <text evidence="1 10">Amino-acid biosynthesis; L-histidine biosynthesis; L-histidine from 5-phospho-alpha-D-ribose 1-diphosphate: step 5/9.</text>
</comment>
<evidence type="ECO:0000256" key="9">
    <source>
        <dbReference type="ARBA" id="ARBA00049534"/>
    </source>
</evidence>
<evidence type="ECO:0000256" key="6">
    <source>
        <dbReference type="ARBA" id="ARBA00023102"/>
    </source>
</evidence>
<evidence type="ECO:0000256" key="11">
    <source>
        <dbReference type="PIRSR" id="PIRSR000495-1"/>
    </source>
</evidence>
<dbReference type="GO" id="GO:0004359">
    <property type="term" value="F:glutaminase activity"/>
    <property type="evidence" value="ECO:0007669"/>
    <property type="project" value="UniProtKB-EC"/>
</dbReference>
<evidence type="ECO:0000259" key="12">
    <source>
        <dbReference type="Pfam" id="PF00117"/>
    </source>
</evidence>
<keyword evidence="10" id="KW-0963">Cytoplasm</keyword>
<gene>
    <name evidence="10" type="primary">hisH</name>
    <name evidence="13" type="ORF">BD94_1329</name>
</gene>
<comment type="catalytic activity">
    <reaction evidence="8 10">
        <text>5-[(5-phospho-1-deoxy-D-ribulos-1-ylimino)methylamino]-1-(5-phospho-beta-D-ribosyl)imidazole-4-carboxamide + L-glutamine = D-erythro-1-(imidazol-4-yl)glycerol 3-phosphate + 5-amino-1-(5-phospho-beta-D-ribosyl)imidazole-4-carboxamide + L-glutamate + H(+)</text>
        <dbReference type="Rhea" id="RHEA:24793"/>
        <dbReference type="ChEBI" id="CHEBI:15378"/>
        <dbReference type="ChEBI" id="CHEBI:29985"/>
        <dbReference type="ChEBI" id="CHEBI:58278"/>
        <dbReference type="ChEBI" id="CHEBI:58359"/>
        <dbReference type="ChEBI" id="CHEBI:58475"/>
        <dbReference type="ChEBI" id="CHEBI:58525"/>
        <dbReference type="EC" id="4.3.2.10"/>
    </reaction>
</comment>
<dbReference type="AlphaFoldDB" id="A0A077EG41"/>
<evidence type="ECO:0000256" key="10">
    <source>
        <dbReference type="HAMAP-Rule" id="MF_00278"/>
    </source>
</evidence>
<dbReference type="PROSITE" id="PS51273">
    <property type="entry name" value="GATASE_TYPE_1"/>
    <property type="match status" value="1"/>
</dbReference>
<evidence type="ECO:0000313" key="13">
    <source>
        <dbReference type="EMBL" id="AIL45104.1"/>
    </source>
</evidence>
<reference evidence="13" key="1">
    <citation type="journal article" date="2013" name="Lancet">
        <title>First case of E anophelis outbreak in an intensive-care unit.</title>
        <authorList>
            <person name="Teo J."/>
            <person name="Tan S.Y."/>
            <person name="Tay M."/>
            <person name="Ding Y."/>
            <person name="Kjelleberg S."/>
            <person name="Givskov M."/>
            <person name="Lin R.T."/>
            <person name="Yang L."/>
        </authorList>
    </citation>
    <scope>NUCLEOTIDE SEQUENCE [LARGE SCALE GENOMIC DNA]</scope>
    <source>
        <strain evidence="13">NUHP1</strain>
    </source>
</reference>
<evidence type="ECO:0000256" key="2">
    <source>
        <dbReference type="ARBA" id="ARBA00011152"/>
    </source>
</evidence>
<sequence length="192" mass="21269">MIAIVKYNAGNVKSVYNAVTRLGYDAVITDDPELLKNADKVIFPGVGEASSAMKYLQERGLDKIIINLKQPVLGICLGQQLLCRYSEEGNVDCLGIFYAGVRKFPAEDIVPHMGWNTLTGLNSVIFNSIGEGEDVYYVHGYYCELSEDTAAVTNYILPFSASFQKENFYATQFHPEKSASTGEKILKNFLSL</sequence>
<evidence type="ECO:0000256" key="8">
    <source>
        <dbReference type="ARBA" id="ARBA00047838"/>
    </source>
</evidence>
<evidence type="ECO:0000256" key="1">
    <source>
        <dbReference type="ARBA" id="ARBA00005091"/>
    </source>
</evidence>
<dbReference type="GO" id="GO:0000107">
    <property type="term" value="F:imidazoleglycerol-phosphate synthase activity"/>
    <property type="evidence" value="ECO:0007669"/>
    <property type="project" value="UniProtKB-UniRule"/>
</dbReference>
<reference evidence="13" key="2">
    <citation type="journal article" date="2015" name="Genome Biol. Evol.">
        <title>Complete Genome Sequence and Transcriptomic Analysis of the Novel Pathogen Elizabethkingia anophelis in Response to Oxidative Stress.</title>
        <authorList>
            <person name="Li Y."/>
            <person name="Liu Y."/>
            <person name="Chew S.C."/>
            <person name="Tay M."/>
            <person name="Salido M.M."/>
            <person name="Teo J."/>
            <person name="Lauro F.M."/>
            <person name="Givskov M."/>
            <person name="Yang L."/>
        </authorList>
    </citation>
    <scope>NUCLEOTIDE SEQUENCE</scope>
    <source>
        <strain evidence="13">NUHP1</strain>
    </source>
</reference>
<feature type="active site" description="Nucleophile" evidence="10 11">
    <location>
        <position position="76"/>
    </location>
</feature>
<dbReference type="Gene3D" id="3.40.50.880">
    <property type="match status" value="1"/>
</dbReference>
<evidence type="ECO:0000313" key="14">
    <source>
        <dbReference type="Proteomes" id="UP000028933"/>
    </source>
</evidence>
<dbReference type="InterPro" id="IPR010139">
    <property type="entry name" value="Imidazole-glycPsynth_HisH"/>
</dbReference>
<dbReference type="PIRSF" id="PIRSF000495">
    <property type="entry name" value="Amidotransf_hisH"/>
    <property type="match status" value="1"/>
</dbReference>
<dbReference type="InterPro" id="IPR017926">
    <property type="entry name" value="GATASE"/>
</dbReference>
<dbReference type="UniPathway" id="UPA00031">
    <property type="reaction ID" value="UER00010"/>
</dbReference>
<dbReference type="SUPFAM" id="SSF52317">
    <property type="entry name" value="Class I glutamine amidotransferase-like"/>
    <property type="match status" value="1"/>
</dbReference>
<dbReference type="HOGENOM" id="CLU_071837_0_0_10"/>
<organism evidence="13 14">
    <name type="scientific">Elizabethkingia anophelis NUHP1</name>
    <dbReference type="NCBI Taxonomy" id="1338011"/>
    <lineage>
        <taxon>Bacteria</taxon>
        <taxon>Pseudomonadati</taxon>
        <taxon>Bacteroidota</taxon>
        <taxon>Flavobacteriia</taxon>
        <taxon>Flavobacteriales</taxon>
        <taxon>Weeksellaceae</taxon>
        <taxon>Elizabethkingia</taxon>
    </lineage>
</organism>
<dbReference type="STRING" id="1338011.BD94_1329"/>
<dbReference type="GO" id="GO:0000105">
    <property type="term" value="P:L-histidine biosynthetic process"/>
    <property type="evidence" value="ECO:0007669"/>
    <property type="project" value="UniProtKB-UniRule"/>
</dbReference>
<evidence type="ECO:0000256" key="5">
    <source>
        <dbReference type="ARBA" id="ARBA00022962"/>
    </source>
</evidence>
<feature type="active site" evidence="10 11">
    <location>
        <position position="174"/>
    </location>
</feature>
<accession>A0A077EG41</accession>
<keyword evidence="4 10" id="KW-0378">Hydrolase</keyword>
<dbReference type="eggNOG" id="COG0118">
    <property type="taxonomic scope" value="Bacteria"/>
</dbReference>
<dbReference type="HAMAP" id="MF_00278">
    <property type="entry name" value="HisH"/>
    <property type="match status" value="1"/>
</dbReference>
<dbReference type="CDD" id="cd01748">
    <property type="entry name" value="GATase1_IGP_Synthase"/>
    <property type="match status" value="1"/>
</dbReference>
<dbReference type="EMBL" id="CP007547">
    <property type="protein sequence ID" value="AIL45104.1"/>
    <property type="molecule type" value="Genomic_DNA"/>
</dbReference>
<keyword evidence="3 10" id="KW-0028">Amino-acid biosynthesis</keyword>
<dbReference type="GO" id="GO:0005737">
    <property type="term" value="C:cytoplasm"/>
    <property type="evidence" value="ECO:0007669"/>
    <property type="project" value="UniProtKB-SubCell"/>
</dbReference>
<proteinExistence type="inferred from homology"/>
<dbReference type="NCBIfam" id="TIGR01855">
    <property type="entry name" value="IMP_synth_hisH"/>
    <property type="match status" value="1"/>
</dbReference>
<evidence type="ECO:0000256" key="4">
    <source>
        <dbReference type="ARBA" id="ARBA00022801"/>
    </source>
</evidence>
<evidence type="ECO:0000256" key="3">
    <source>
        <dbReference type="ARBA" id="ARBA00022605"/>
    </source>
</evidence>
<evidence type="ECO:0000256" key="7">
    <source>
        <dbReference type="ARBA" id="ARBA00023239"/>
    </source>
</evidence>
<comment type="function">
    <text evidence="10">IGPS catalyzes the conversion of PRFAR and glutamine to IGP, AICAR and glutamate. The HisH subunit catalyzes the hydrolysis of glutamine to glutamate and ammonia as part of the synthesis of IGP and AICAR. The resulting ammonia molecule is channeled to the active site of HisF.</text>
</comment>
<comment type="subunit">
    <text evidence="2 10">Heterodimer of HisH and HisF.</text>
</comment>